<evidence type="ECO:0000313" key="1">
    <source>
        <dbReference type="EMBL" id="KAI7962973.1"/>
    </source>
</evidence>
<name>A0ACC0F1B0_9BASI</name>
<protein>
    <submittedName>
        <fullName evidence="1">Uncharacterized protein</fullName>
    </submittedName>
</protein>
<gene>
    <name evidence="1" type="ORF">MJO28_001067</name>
</gene>
<evidence type="ECO:0000313" key="2">
    <source>
        <dbReference type="Proteomes" id="UP001060170"/>
    </source>
</evidence>
<dbReference type="Proteomes" id="UP001060170">
    <property type="component" value="Chromosome 1"/>
</dbReference>
<comment type="caution">
    <text evidence="1">The sequence shown here is derived from an EMBL/GenBank/DDBJ whole genome shotgun (WGS) entry which is preliminary data.</text>
</comment>
<proteinExistence type="predicted"/>
<dbReference type="EMBL" id="CM045865">
    <property type="protein sequence ID" value="KAI7962973.1"/>
    <property type="molecule type" value="Genomic_DNA"/>
</dbReference>
<feature type="non-terminal residue" evidence="1">
    <location>
        <position position="1"/>
    </location>
</feature>
<accession>A0ACC0F1B0</accession>
<organism evidence="1 2">
    <name type="scientific">Puccinia striiformis f. sp. tritici</name>
    <dbReference type="NCBI Taxonomy" id="168172"/>
    <lineage>
        <taxon>Eukaryota</taxon>
        <taxon>Fungi</taxon>
        <taxon>Dikarya</taxon>
        <taxon>Basidiomycota</taxon>
        <taxon>Pucciniomycotina</taxon>
        <taxon>Pucciniomycetes</taxon>
        <taxon>Pucciniales</taxon>
        <taxon>Pucciniaceae</taxon>
        <taxon>Puccinia</taxon>
    </lineage>
</organism>
<reference evidence="1 2" key="3">
    <citation type="journal article" date="2022" name="Microbiol. Spectr.">
        <title>Folding features and dynamics of 3D genome architecture in plant fungal pathogens.</title>
        <authorList>
            <person name="Xia C."/>
        </authorList>
    </citation>
    <scope>NUCLEOTIDE SEQUENCE [LARGE SCALE GENOMIC DNA]</scope>
    <source>
        <strain evidence="1 2">93-210</strain>
    </source>
</reference>
<reference evidence="2" key="2">
    <citation type="journal article" date="2018" name="Mol. Plant Microbe Interact.">
        <title>Genome sequence resources for the wheat stripe rust pathogen (Puccinia striiformis f. sp. tritici) and the barley stripe rust pathogen (Puccinia striiformis f. sp. hordei).</title>
        <authorList>
            <person name="Xia C."/>
            <person name="Wang M."/>
            <person name="Yin C."/>
            <person name="Cornejo O.E."/>
            <person name="Hulbert S.H."/>
            <person name="Chen X."/>
        </authorList>
    </citation>
    <scope>NUCLEOTIDE SEQUENCE [LARGE SCALE GENOMIC DNA]</scope>
    <source>
        <strain evidence="2">93-210</strain>
    </source>
</reference>
<sequence length="334" mass="36572">DGAMELLQEPVAQLDYEGVNRKTKMTQSSSALACHQTSNSHPRLTIDVPSIPGDAEDAELESIVIDGQPVGELRGGTSNGILKSESNSHAWGTFQGGGHPQDSLSRSRRISMENTQGKPRQIRPLEECAICLQRFAADDPKPGNNPQSGDDPGSEDGPQSENDPGSGNDPRSENPQPGHHPQSRAKPQSLDHPQSKENPQSEHSQQSRDPGKASQSKSLTTTPGSSDPEEPEGTLIYAWKGCDHIFHRKCIQPWLDRHNESCPVCRRTYSGNLEVQPIAVPDTDLVPYRCTLPFVFYNTISGSSWVVISTWCLLFVFVSLMIRHSVLDVKAHKG</sequence>
<reference evidence="2" key="1">
    <citation type="journal article" date="2018" name="BMC Genomics">
        <title>Genomic insights into host adaptation between the wheat stripe rust pathogen (Puccinia striiformis f. sp. tritici) and the barley stripe rust pathogen (Puccinia striiformis f. sp. hordei).</title>
        <authorList>
            <person name="Xia C."/>
            <person name="Wang M."/>
            <person name="Yin C."/>
            <person name="Cornejo O.E."/>
            <person name="Hulbert S.H."/>
            <person name="Chen X."/>
        </authorList>
    </citation>
    <scope>NUCLEOTIDE SEQUENCE [LARGE SCALE GENOMIC DNA]</scope>
    <source>
        <strain evidence="2">93-210</strain>
    </source>
</reference>
<keyword evidence="2" id="KW-1185">Reference proteome</keyword>